<proteinExistence type="predicted"/>
<dbReference type="EMBL" id="JBCEWA010000013">
    <property type="protein sequence ID" value="MEL5989463.1"/>
    <property type="molecule type" value="Genomic_DNA"/>
</dbReference>
<evidence type="ECO:0000313" key="1">
    <source>
        <dbReference type="EMBL" id="MEL5989463.1"/>
    </source>
</evidence>
<sequence>MFYLDESGTISKNKPHASNMRDVYFIICFVHTHDPEQLKKVYRRTMKKLRRTFADYFATHVRNPREPKGSELTPIMKHYFISELIQKTDITVSYVVIDNRHVKDVFRENDARTFNFFVKYLLQLKELDARDQEHLHLNIDNRNVSLMNMHQLEEYLATELVLTEKVRHVQVEYLDSRDSYGVRTADLFANLLYQRLRYRRNQFPDYHLQDRIRKKSPIHPDSLEWVFQQFKASGRLQNYFYIPRQKN</sequence>
<gene>
    <name evidence="1" type="ORF">AAF454_13700</name>
</gene>
<dbReference type="Proteomes" id="UP001398420">
    <property type="component" value="Unassembled WGS sequence"/>
</dbReference>
<dbReference type="RefSeq" id="WP_342303177.1">
    <property type="nucleotide sequence ID" value="NZ_JBCEWA010000013.1"/>
</dbReference>
<keyword evidence="2" id="KW-1185">Reference proteome</keyword>
<comment type="caution">
    <text evidence="1">The sequence shown here is derived from an EMBL/GenBank/DDBJ whole genome shotgun (WGS) entry which is preliminary data.</text>
</comment>
<organism evidence="1 2">
    <name type="scientific">Kurthia gibsonii</name>
    <dbReference type="NCBI Taxonomy" id="33946"/>
    <lineage>
        <taxon>Bacteria</taxon>
        <taxon>Bacillati</taxon>
        <taxon>Bacillota</taxon>
        <taxon>Bacilli</taxon>
        <taxon>Bacillales</taxon>
        <taxon>Caryophanaceae</taxon>
        <taxon>Kurthia</taxon>
    </lineage>
</organism>
<evidence type="ECO:0000313" key="2">
    <source>
        <dbReference type="Proteomes" id="UP001398420"/>
    </source>
</evidence>
<protein>
    <submittedName>
        <fullName evidence="1">DUF3800 domain-containing protein</fullName>
    </submittedName>
</protein>
<reference evidence="1 2" key="1">
    <citation type="submission" date="2024-04" db="EMBL/GenBank/DDBJ databases">
        <authorList>
            <person name="Wu Y.S."/>
            <person name="Zhang L."/>
        </authorList>
    </citation>
    <scope>NUCLEOTIDE SEQUENCE [LARGE SCALE GENOMIC DNA]</scope>
    <source>
        <strain evidence="1 2">KG-01</strain>
    </source>
</reference>
<dbReference type="InterPro" id="IPR024524">
    <property type="entry name" value="DUF3800"/>
</dbReference>
<accession>A0ABU9LNA8</accession>
<name>A0ABU9LNA8_9BACL</name>
<dbReference type="Pfam" id="PF12686">
    <property type="entry name" value="DUF3800"/>
    <property type="match status" value="1"/>
</dbReference>